<evidence type="ECO:0000256" key="3">
    <source>
        <dbReference type="ARBA" id="ARBA00022679"/>
    </source>
</evidence>
<dbReference type="EMBL" id="MU001957">
    <property type="protein sequence ID" value="KAF2792724.1"/>
    <property type="molecule type" value="Genomic_DNA"/>
</dbReference>
<organism evidence="8 9">
    <name type="scientific">Melanomma pulvis-pyrius CBS 109.77</name>
    <dbReference type="NCBI Taxonomy" id="1314802"/>
    <lineage>
        <taxon>Eukaryota</taxon>
        <taxon>Fungi</taxon>
        <taxon>Dikarya</taxon>
        <taxon>Ascomycota</taxon>
        <taxon>Pezizomycotina</taxon>
        <taxon>Dothideomycetes</taxon>
        <taxon>Pleosporomycetidae</taxon>
        <taxon>Pleosporales</taxon>
        <taxon>Melanommataceae</taxon>
        <taxon>Melanomma</taxon>
    </lineage>
</organism>
<dbReference type="InterPro" id="IPR007135">
    <property type="entry name" value="Atg3/Atg10"/>
</dbReference>
<dbReference type="GO" id="GO:0000045">
    <property type="term" value="P:autophagosome assembly"/>
    <property type="evidence" value="ECO:0007669"/>
    <property type="project" value="TreeGrafter"/>
</dbReference>
<evidence type="ECO:0000313" key="9">
    <source>
        <dbReference type="Proteomes" id="UP000799757"/>
    </source>
</evidence>
<dbReference type="Gene3D" id="3.30.1460.50">
    <property type="match status" value="1"/>
</dbReference>
<dbReference type="AlphaFoldDB" id="A0A6A6X9C2"/>
<accession>A0A6A6X9C2</accession>
<proteinExistence type="inferred from homology"/>
<dbReference type="GO" id="GO:0005829">
    <property type="term" value="C:cytosol"/>
    <property type="evidence" value="ECO:0007669"/>
    <property type="project" value="TreeGrafter"/>
</dbReference>
<keyword evidence="9" id="KW-1185">Reference proteome</keyword>
<dbReference type="GO" id="GO:0015031">
    <property type="term" value="P:protein transport"/>
    <property type="evidence" value="ECO:0007669"/>
    <property type="project" value="UniProtKB-KW"/>
</dbReference>
<keyword evidence="3" id="KW-0808">Transferase</keyword>
<sequence>MGKMSSFPLMSVLEFEQACGDLSRTFKQQSHLQSEWLSADVIQRNDSQYLKIEKLLSVLESNPANIDTEQTENEIEEDDEEVLAKLPNYEVTVEYDIVLSPSYQVPVLYFNIKDPTFRFPPTMDTLYQHIIPPHFKSQVDSIGVIGGITVTDHPITNSPAFFIHPCQTAVVLEASLASDYVTPLEYLTLWIGAMGKCVGLNIPVALAQKNA</sequence>
<dbReference type="GO" id="GO:0032446">
    <property type="term" value="P:protein modification by small protein conjugation"/>
    <property type="evidence" value="ECO:0007669"/>
    <property type="project" value="TreeGrafter"/>
</dbReference>
<dbReference type="PANTHER" id="PTHR14957">
    <property type="entry name" value="UBIQUITIN-LIKE-CONJUGATING ENZYME ATG10"/>
    <property type="match status" value="1"/>
</dbReference>
<comment type="similarity">
    <text evidence="1">Belongs to the ATG10 family.</text>
</comment>
<dbReference type="GO" id="GO:0000422">
    <property type="term" value="P:autophagy of mitochondrion"/>
    <property type="evidence" value="ECO:0007669"/>
    <property type="project" value="TreeGrafter"/>
</dbReference>
<evidence type="ECO:0000256" key="6">
    <source>
        <dbReference type="ARBA" id="ARBA00023006"/>
    </source>
</evidence>
<evidence type="ECO:0000256" key="5">
    <source>
        <dbReference type="ARBA" id="ARBA00022927"/>
    </source>
</evidence>
<evidence type="ECO:0000313" key="8">
    <source>
        <dbReference type="EMBL" id="KAF2792724.1"/>
    </source>
</evidence>
<name>A0A6A6X9C2_9PLEO</name>
<dbReference type="Proteomes" id="UP000799757">
    <property type="component" value="Unassembled WGS sequence"/>
</dbReference>
<evidence type="ECO:0000256" key="7">
    <source>
        <dbReference type="ARBA" id="ARBA00029833"/>
    </source>
</evidence>
<evidence type="ECO:0000256" key="2">
    <source>
        <dbReference type="ARBA" id="ARBA00021099"/>
    </source>
</evidence>
<keyword evidence="4" id="KW-0833">Ubl conjugation pathway</keyword>
<keyword evidence="6" id="KW-0072">Autophagy</keyword>
<keyword evidence="5" id="KW-0813">Transport</keyword>
<dbReference type="Pfam" id="PF03987">
    <property type="entry name" value="Autophagy_act_C"/>
    <property type="match status" value="1"/>
</dbReference>
<protein>
    <recommendedName>
        <fullName evidence="2">Ubiquitin-like-conjugating enzyme ATG10</fullName>
    </recommendedName>
    <alternativeName>
        <fullName evidence="7">Autophagy-related protein 10</fullName>
    </alternativeName>
</protein>
<dbReference type="GO" id="GO:0061651">
    <property type="term" value="F:Atg12 conjugating enzyme activity"/>
    <property type="evidence" value="ECO:0007669"/>
    <property type="project" value="TreeGrafter"/>
</dbReference>
<keyword evidence="5" id="KW-0653">Protein transport</keyword>
<evidence type="ECO:0000256" key="4">
    <source>
        <dbReference type="ARBA" id="ARBA00022786"/>
    </source>
</evidence>
<reference evidence="8" key="1">
    <citation type="journal article" date="2020" name="Stud. Mycol.">
        <title>101 Dothideomycetes genomes: a test case for predicting lifestyles and emergence of pathogens.</title>
        <authorList>
            <person name="Haridas S."/>
            <person name="Albert R."/>
            <person name="Binder M."/>
            <person name="Bloem J."/>
            <person name="Labutti K."/>
            <person name="Salamov A."/>
            <person name="Andreopoulos B."/>
            <person name="Baker S."/>
            <person name="Barry K."/>
            <person name="Bills G."/>
            <person name="Bluhm B."/>
            <person name="Cannon C."/>
            <person name="Castanera R."/>
            <person name="Culley D."/>
            <person name="Daum C."/>
            <person name="Ezra D."/>
            <person name="Gonzalez J."/>
            <person name="Henrissat B."/>
            <person name="Kuo A."/>
            <person name="Liang C."/>
            <person name="Lipzen A."/>
            <person name="Lutzoni F."/>
            <person name="Magnuson J."/>
            <person name="Mondo S."/>
            <person name="Nolan M."/>
            <person name="Ohm R."/>
            <person name="Pangilinan J."/>
            <person name="Park H.-J."/>
            <person name="Ramirez L."/>
            <person name="Alfaro M."/>
            <person name="Sun H."/>
            <person name="Tritt A."/>
            <person name="Yoshinaga Y."/>
            <person name="Zwiers L.-H."/>
            <person name="Turgeon B."/>
            <person name="Goodwin S."/>
            <person name="Spatafora J."/>
            <person name="Crous P."/>
            <person name="Grigoriev I."/>
        </authorList>
    </citation>
    <scope>NUCLEOTIDE SEQUENCE</scope>
    <source>
        <strain evidence="8">CBS 109.77</strain>
    </source>
</reference>
<evidence type="ECO:0000256" key="1">
    <source>
        <dbReference type="ARBA" id="ARBA00005696"/>
    </source>
</evidence>
<dbReference type="OrthoDB" id="4089664at2759"/>
<dbReference type="PANTHER" id="PTHR14957:SF1">
    <property type="entry name" value="UBIQUITIN-LIKE-CONJUGATING ENZYME ATG10"/>
    <property type="match status" value="1"/>
</dbReference>
<gene>
    <name evidence="8" type="ORF">K505DRAFT_408489</name>
</gene>